<dbReference type="InterPro" id="IPR011089">
    <property type="entry name" value="GmrSD_C"/>
</dbReference>
<dbReference type="PANTHER" id="PTHR35149:SF1">
    <property type="entry name" value="DUF5655 DOMAIN-CONTAINING PROTEIN"/>
    <property type="match status" value="1"/>
</dbReference>
<sequence length="642" mass="74385">MKIDANSQALSKILTMESREYYHIPPYQRSYSWKNEQIDQLFSDINDESAGYYVGNILVTKHESQDEPSSTVYEVIDGQQRLTTLSLFLLAIWQITSSLKGTLPSGLEDDYVSQMYSDIGRRLMINRDPASPRMQLLEDDAKIYQELIRAVCEKDEPQVKKNRIFVRRYNHIVDLFEDWRSDIGALYAFYDKLINVLVLQIEAASIGDAFSIFSSLNSKGLPLTLVDLLKSEFLGMGEGTDNQQQSKLQRQWEMLDQTFTIDGNGSDVDTKAFTQFFLNNYDAFESTIKSSVTKGKALNLYQDVIKKKTRLARLGNADTYLNEIIKRARIYVNIIGLSHLRINDPLLEDPTIQQLLANLQQLESTQAYPLLLFLFVDAERLGLDVMKMRTILRAFVSFYVRRNITEVPKSSNIRAMLINLIREISADNLRGDIIVNRIVHELKAKGKNDEDFGKEILQRPLYDQTPKTTRFVLIDLEHALEEANDASLSTKERPIDLNNVLENGKPRWSIEHILPQGSLPKYWQQMIAPEHPEEAEDLQKEYTHRIGNLTLTAYNENMHQKPFADPEHPATQEDTHYNLSKRDYKDNGEYVGMRSQLQINTSIPRPGERIENKTSWTIDDIKRRSEWFRDEMLKRYRFPDID</sequence>
<dbReference type="InterPro" id="IPR004919">
    <property type="entry name" value="GmrSD_N"/>
</dbReference>
<evidence type="ECO:0000313" key="3">
    <source>
        <dbReference type="EMBL" id="RYQ25859.1"/>
    </source>
</evidence>
<dbReference type="RefSeq" id="WP_129853376.1">
    <property type="nucleotide sequence ID" value="NZ_RYUQ01000002.1"/>
</dbReference>
<dbReference type="EMBL" id="RYUQ01000002">
    <property type="protein sequence ID" value="RYQ25859.1"/>
    <property type="molecule type" value="Genomic_DNA"/>
</dbReference>
<evidence type="ECO:0000259" key="2">
    <source>
        <dbReference type="Pfam" id="PF07510"/>
    </source>
</evidence>
<protein>
    <submittedName>
        <fullName evidence="3">Type I restriction-modification system protein</fullName>
    </submittedName>
</protein>
<proteinExistence type="predicted"/>
<dbReference type="PANTHER" id="PTHR35149">
    <property type="entry name" value="SLL5132 PROTEIN"/>
    <property type="match status" value="1"/>
</dbReference>
<dbReference type="Proteomes" id="UP000292535">
    <property type="component" value="Unassembled WGS sequence"/>
</dbReference>
<dbReference type="Pfam" id="PF07510">
    <property type="entry name" value="GmrSD_C"/>
    <property type="match status" value="1"/>
</dbReference>
<reference evidence="3 4" key="1">
    <citation type="submission" date="2018-12" db="EMBL/GenBank/DDBJ databases">
        <title>Unveiling genomic diversity among members of the Bifidobacterium pseudolongum species, a widely distributed gut commensal of the animal kingdom.</title>
        <authorList>
            <person name="Lugli G.A."/>
            <person name="Duranti S."/>
            <person name="Albert K."/>
            <person name="Mancabelli L."/>
            <person name="Napoli S."/>
            <person name="Viappiani A."/>
            <person name="Anzalone R."/>
            <person name="Longhi G."/>
            <person name="Milani C."/>
            <person name="Turroni F."/>
            <person name="Alessandri G."/>
            <person name="Sela D.A."/>
            <person name="Van Sinderen D."/>
            <person name="Ventura M."/>
        </authorList>
    </citation>
    <scope>NUCLEOTIDE SEQUENCE [LARGE SCALE GENOMIC DNA]</scope>
    <source>
        <strain evidence="3 4">2032B</strain>
    </source>
</reference>
<accession>A0A4Q5ACC4</accession>
<feature type="domain" description="GmrSD restriction endonucleases N-terminal" evidence="1">
    <location>
        <begin position="11"/>
        <end position="233"/>
    </location>
</feature>
<comment type="caution">
    <text evidence="3">The sequence shown here is derived from an EMBL/GenBank/DDBJ whole genome shotgun (WGS) entry which is preliminary data.</text>
</comment>
<feature type="domain" description="GmrSD restriction endonucleases C-terminal" evidence="2">
    <location>
        <begin position="448"/>
        <end position="628"/>
    </location>
</feature>
<dbReference type="AlphaFoldDB" id="A0A4Q5ACC4"/>
<dbReference type="Pfam" id="PF03235">
    <property type="entry name" value="GmrSD_N"/>
    <property type="match status" value="1"/>
</dbReference>
<gene>
    <name evidence="3" type="ORF">PG2032B_0455</name>
</gene>
<evidence type="ECO:0000259" key="1">
    <source>
        <dbReference type="Pfam" id="PF03235"/>
    </source>
</evidence>
<organism evidence="3 4">
    <name type="scientific">Bifidobacterium pseudolongum subsp. globosum</name>
    <dbReference type="NCBI Taxonomy" id="1690"/>
    <lineage>
        <taxon>Bacteria</taxon>
        <taxon>Bacillati</taxon>
        <taxon>Actinomycetota</taxon>
        <taxon>Actinomycetes</taxon>
        <taxon>Bifidobacteriales</taxon>
        <taxon>Bifidobacteriaceae</taxon>
        <taxon>Bifidobacterium</taxon>
    </lineage>
</organism>
<name>A0A4Q5ACC4_9BIFI</name>
<evidence type="ECO:0000313" key="4">
    <source>
        <dbReference type="Proteomes" id="UP000292535"/>
    </source>
</evidence>